<organism evidence="1">
    <name type="scientific">marine sediment metagenome</name>
    <dbReference type="NCBI Taxonomy" id="412755"/>
    <lineage>
        <taxon>unclassified sequences</taxon>
        <taxon>metagenomes</taxon>
        <taxon>ecological metagenomes</taxon>
    </lineage>
</organism>
<sequence length="51" mass="5698">SGQQVAVLKKGVEKEGRYTVTFDAADLPSGLYFYRLESGEFIATKKMLLIK</sequence>
<name>X1J3K1_9ZZZZ</name>
<dbReference type="NCBIfam" id="TIGR04183">
    <property type="entry name" value="Por_Secre_tail"/>
    <property type="match status" value="1"/>
</dbReference>
<comment type="caution">
    <text evidence="1">The sequence shown here is derived from an EMBL/GenBank/DDBJ whole genome shotgun (WGS) entry which is preliminary data.</text>
</comment>
<gene>
    <name evidence="1" type="ORF">S03H2_44367</name>
</gene>
<evidence type="ECO:0008006" key="2">
    <source>
        <dbReference type="Google" id="ProtNLM"/>
    </source>
</evidence>
<evidence type="ECO:0000313" key="1">
    <source>
        <dbReference type="EMBL" id="GAH76060.1"/>
    </source>
</evidence>
<protein>
    <recommendedName>
        <fullName evidence="2">Secretion system C-terminal sorting domain-containing protein</fullName>
    </recommendedName>
</protein>
<reference evidence="1" key="1">
    <citation type="journal article" date="2014" name="Front. Microbiol.">
        <title>High frequency of phylogenetically diverse reductive dehalogenase-homologous genes in deep subseafloor sedimentary metagenomes.</title>
        <authorList>
            <person name="Kawai M."/>
            <person name="Futagami T."/>
            <person name="Toyoda A."/>
            <person name="Takaki Y."/>
            <person name="Nishi S."/>
            <person name="Hori S."/>
            <person name="Arai W."/>
            <person name="Tsubouchi T."/>
            <person name="Morono Y."/>
            <person name="Uchiyama I."/>
            <person name="Ito T."/>
            <person name="Fujiyama A."/>
            <person name="Inagaki F."/>
            <person name="Takami H."/>
        </authorList>
    </citation>
    <scope>NUCLEOTIDE SEQUENCE</scope>
    <source>
        <strain evidence="1">Expedition CK06-06</strain>
    </source>
</reference>
<dbReference type="AlphaFoldDB" id="X1J3K1"/>
<proteinExistence type="predicted"/>
<dbReference type="InterPro" id="IPR026444">
    <property type="entry name" value="Secre_tail"/>
</dbReference>
<dbReference type="EMBL" id="BARU01027735">
    <property type="protein sequence ID" value="GAH76060.1"/>
    <property type="molecule type" value="Genomic_DNA"/>
</dbReference>
<accession>X1J3K1</accession>
<feature type="non-terminal residue" evidence="1">
    <location>
        <position position="1"/>
    </location>
</feature>